<evidence type="ECO:0000313" key="1">
    <source>
        <dbReference type="EMBL" id="EFJ08567.1"/>
    </source>
</evidence>
<dbReference type="KEGG" id="smo:SELMODRAFT_428778"/>
<name>D8T3Z1_SELML</name>
<dbReference type="Proteomes" id="UP000001514">
    <property type="component" value="Unassembled WGS sequence"/>
</dbReference>
<gene>
    <name evidence="1" type="ORF">SELMODRAFT_428778</name>
</gene>
<dbReference type="InParanoid" id="D8T3Z1"/>
<accession>D8T3Z1</accession>
<sequence>MAKEEKKKSTRRYAPYKARTSKNRSHDIVEILSRLRYALVYEDGRVLEVWDMERDRFVNYKLPYPSQIKGNLCGAAGGILFFKERTTISAWNPVTGFTKEIDPPSLDAEFLVIATPMSHRLCKLNSSLKLEAVDDAPPAQEWTGMCYLGDRFNHDSGIRLECSTRLMYSHVLDTCSLQALDVSKAHILPRTIGVPRPVKGRSFHLPPSAGSVKYRFFQLEHDVFACVSMEKRLHFEGCVRIWLYTPNKKRTKLGTCPACRATRMSQGRVDLEQPFCACKSNENWEDVSRLPDKYVHGLMAESGSQGGGCSWFAFGTGNVVLVAFVSTSGDLSGCKDVFCFKLASRDWSRVANPFKRSHGVKWNNMSSWCPSYYDLDMD</sequence>
<dbReference type="AlphaFoldDB" id="D8T3Z1"/>
<keyword evidence="2" id="KW-1185">Reference proteome</keyword>
<dbReference type="Gramene" id="EFJ08567">
    <property type="protein sequence ID" value="EFJ08567"/>
    <property type="gene ID" value="SELMODRAFT_428778"/>
</dbReference>
<dbReference type="HOGENOM" id="CLU_043092_0_0_1"/>
<reference evidence="1 2" key="1">
    <citation type="journal article" date="2011" name="Science">
        <title>The Selaginella genome identifies genetic changes associated with the evolution of vascular plants.</title>
        <authorList>
            <person name="Banks J.A."/>
            <person name="Nishiyama T."/>
            <person name="Hasebe M."/>
            <person name="Bowman J.L."/>
            <person name="Gribskov M."/>
            <person name="dePamphilis C."/>
            <person name="Albert V.A."/>
            <person name="Aono N."/>
            <person name="Aoyama T."/>
            <person name="Ambrose B.A."/>
            <person name="Ashton N.W."/>
            <person name="Axtell M.J."/>
            <person name="Barker E."/>
            <person name="Barker M.S."/>
            <person name="Bennetzen J.L."/>
            <person name="Bonawitz N.D."/>
            <person name="Chapple C."/>
            <person name="Cheng C."/>
            <person name="Correa L.G."/>
            <person name="Dacre M."/>
            <person name="DeBarry J."/>
            <person name="Dreyer I."/>
            <person name="Elias M."/>
            <person name="Engstrom E.M."/>
            <person name="Estelle M."/>
            <person name="Feng L."/>
            <person name="Finet C."/>
            <person name="Floyd S.K."/>
            <person name="Frommer W.B."/>
            <person name="Fujita T."/>
            <person name="Gramzow L."/>
            <person name="Gutensohn M."/>
            <person name="Harholt J."/>
            <person name="Hattori M."/>
            <person name="Heyl A."/>
            <person name="Hirai T."/>
            <person name="Hiwatashi Y."/>
            <person name="Ishikawa M."/>
            <person name="Iwata M."/>
            <person name="Karol K.G."/>
            <person name="Koehler B."/>
            <person name="Kolukisaoglu U."/>
            <person name="Kubo M."/>
            <person name="Kurata T."/>
            <person name="Lalonde S."/>
            <person name="Li K."/>
            <person name="Li Y."/>
            <person name="Litt A."/>
            <person name="Lyons E."/>
            <person name="Manning G."/>
            <person name="Maruyama T."/>
            <person name="Michael T.P."/>
            <person name="Mikami K."/>
            <person name="Miyazaki S."/>
            <person name="Morinaga S."/>
            <person name="Murata T."/>
            <person name="Mueller-Roeber B."/>
            <person name="Nelson D.R."/>
            <person name="Obara M."/>
            <person name="Oguri Y."/>
            <person name="Olmstead R.G."/>
            <person name="Onodera N."/>
            <person name="Petersen B.L."/>
            <person name="Pils B."/>
            <person name="Prigge M."/>
            <person name="Rensing S.A."/>
            <person name="Riano-Pachon D.M."/>
            <person name="Roberts A.W."/>
            <person name="Sato Y."/>
            <person name="Scheller H.V."/>
            <person name="Schulz B."/>
            <person name="Schulz C."/>
            <person name="Shakirov E.V."/>
            <person name="Shibagaki N."/>
            <person name="Shinohara N."/>
            <person name="Shippen D.E."/>
            <person name="Soerensen I."/>
            <person name="Sotooka R."/>
            <person name="Sugimoto N."/>
            <person name="Sugita M."/>
            <person name="Sumikawa N."/>
            <person name="Tanurdzic M."/>
            <person name="Theissen G."/>
            <person name="Ulvskov P."/>
            <person name="Wakazuki S."/>
            <person name="Weng J.K."/>
            <person name="Willats W.W."/>
            <person name="Wipf D."/>
            <person name="Wolf P.G."/>
            <person name="Yang L."/>
            <person name="Zimmer A.D."/>
            <person name="Zhu Q."/>
            <person name="Mitros T."/>
            <person name="Hellsten U."/>
            <person name="Loque D."/>
            <person name="Otillar R."/>
            <person name="Salamov A."/>
            <person name="Schmutz J."/>
            <person name="Shapiro H."/>
            <person name="Lindquist E."/>
            <person name="Lucas S."/>
            <person name="Rokhsar D."/>
            <person name="Grigoriev I.V."/>
        </authorList>
    </citation>
    <scope>NUCLEOTIDE SEQUENCE [LARGE SCALE GENOMIC DNA]</scope>
</reference>
<proteinExistence type="predicted"/>
<dbReference type="EMBL" id="GL377672">
    <property type="protein sequence ID" value="EFJ08567.1"/>
    <property type="molecule type" value="Genomic_DNA"/>
</dbReference>
<evidence type="ECO:0000313" key="2">
    <source>
        <dbReference type="Proteomes" id="UP000001514"/>
    </source>
</evidence>
<organism evidence="2">
    <name type="scientific">Selaginella moellendorffii</name>
    <name type="common">Spikemoss</name>
    <dbReference type="NCBI Taxonomy" id="88036"/>
    <lineage>
        <taxon>Eukaryota</taxon>
        <taxon>Viridiplantae</taxon>
        <taxon>Streptophyta</taxon>
        <taxon>Embryophyta</taxon>
        <taxon>Tracheophyta</taxon>
        <taxon>Lycopodiopsida</taxon>
        <taxon>Selaginellales</taxon>
        <taxon>Selaginellaceae</taxon>
        <taxon>Selaginella</taxon>
    </lineage>
</organism>
<protein>
    <submittedName>
        <fullName evidence="1">Uncharacterized protein</fullName>
    </submittedName>
</protein>